<evidence type="ECO:0000256" key="8">
    <source>
        <dbReference type="SAM" id="Phobius"/>
    </source>
</evidence>
<name>A0ABS9E490_9PROT</name>
<dbReference type="PIRSF" id="PIRSF002744">
    <property type="entry name" value="Pur-cyt_permease"/>
    <property type="match status" value="1"/>
</dbReference>
<comment type="subcellular location">
    <subcellularLocation>
        <location evidence="1">Membrane</location>
        <topology evidence="1">Multi-pass membrane protein</topology>
    </subcellularLocation>
</comment>
<evidence type="ECO:0000256" key="4">
    <source>
        <dbReference type="ARBA" id="ARBA00022692"/>
    </source>
</evidence>
<evidence type="ECO:0000256" key="1">
    <source>
        <dbReference type="ARBA" id="ARBA00004141"/>
    </source>
</evidence>
<feature type="transmembrane region" description="Helical" evidence="8">
    <location>
        <begin position="126"/>
        <end position="150"/>
    </location>
</feature>
<organism evidence="9 10">
    <name type="scientific">Acidiphilium iwatense</name>
    <dbReference type="NCBI Taxonomy" id="768198"/>
    <lineage>
        <taxon>Bacteria</taxon>
        <taxon>Pseudomonadati</taxon>
        <taxon>Pseudomonadota</taxon>
        <taxon>Alphaproteobacteria</taxon>
        <taxon>Acetobacterales</taxon>
        <taxon>Acidocellaceae</taxon>
        <taxon>Acidiphilium</taxon>
    </lineage>
</organism>
<keyword evidence="4 8" id="KW-0812">Transmembrane</keyword>
<evidence type="ECO:0000256" key="5">
    <source>
        <dbReference type="ARBA" id="ARBA00022989"/>
    </source>
</evidence>
<dbReference type="EMBL" id="JAKGBZ010000093">
    <property type="protein sequence ID" value="MCF3948850.1"/>
    <property type="molecule type" value="Genomic_DNA"/>
</dbReference>
<feature type="transmembrane region" description="Helical" evidence="8">
    <location>
        <begin position="334"/>
        <end position="357"/>
    </location>
</feature>
<dbReference type="PANTHER" id="PTHR31806:SF1">
    <property type="entry name" value="PURINE-CYTOSINE PERMEASE FCY2-RELATED"/>
    <property type="match status" value="1"/>
</dbReference>
<proteinExistence type="inferred from homology"/>
<protein>
    <submittedName>
        <fullName evidence="9">Cytosine permease</fullName>
    </submittedName>
</protein>
<feature type="transmembrane region" description="Helical" evidence="8">
    <location>
        <begin position="401"/>
        <end position="418"/>
    </location>
</feature>
<dbReference type="InterPro" id="IPR026030">
    <property type="entry name" value="Pur-cyt_permease_Fcy2/21/22"/>
</dbReference>
<reference evidence="9 10" key="1">
    <citation type="submission" date="2022-01" db="EMBL/GenBank/DDBJ databases">
        <authorList>
            <person name="Won M."/>
            <person name="Kim S.-J."/>
            <person name="Kwon S.-W."/>
        </authorList>
    </citation>
    <scope>NUCLEOTIDE SEQUENCE [LARGE SCALE GENOMIC DNA]</scope>
    <source>
        <strain evidence="9 10">KCTC 23505</strain>
    </source>
</reference>
<dbReference type="PANTHER" id="PTHR31806">
    <property type="entry name" value="PURINE-CYTOSINE PERMEASE FCY2-RELATED"/>
    <property type="match status" value="1"/>
</dbReference>
<feature type="transmembrane region" description="Helical" evidence="8">
    <location>
        <begin position="162"/>
        <end position="180"/>
    </location>
</feature>
<feature type="transmembrane region" description="Helical" evidence="8">
    <location>
        <begin position="192"/>
        <end position="212"/>
    </location>
</feature>
<dbReference type="InterPro" id="IPR001248">
    <property type="entry name" value="Pur-cyt_permease"/>
</dbReference>
<feature type="transmembrane region" description="Helical" evidence="8">
    <location>
        <begin position="284"/>
        <end position="313"/>
    </location>
</feature>
<evidence type="ECO:0000256" key="6">
    <source>
        <dbReference type="ARBA" id="ARBA00023136"/>
    </source>
</evidence>
<feature type="transmembrane region" description="Helical" evidence="8">
    <location>
        <begin position="25"/>
        <end position="47"/>
    </location>
</feature>
<evidence type="ECO:0000313" key="10">
    <source>
        <dbReference type="Proteomes" id="UP001521209"/>
    </source>
</evidence>
<evidence type="ECO:0000256" key="2">
    <source>
        <dbReference type="ARBA" id="ARBA00008974"/>
    </source>
</evidence>
<dbReference type="Gene3D" id="1.10.4160.10">
    <property type="entry name" value="Hydantoin permease"/>
    <property type="match status" value="1"/>
</dbReference>
<feature type="transmembrane region" description="Helical" evidence="8">
    <location>
        <begin position="59"/>
        <end position="78"/>
    </location>
</feature>
<feature type="transmembrane region" description="Helical" evidence="8">
    <location>
        <begin position="363"/>
        <end position="381"/>
    </location>
</feature>
<keyword evidence="6 7" id="KW-0472">Membrane</keyword>
<feature type="transmembrane region" description="Helical" evidence="8">
    <location>
        <begin position="233"/>
        <end position="258"/>
    </location>
</feature>
<keyword evidence="10" id="KW-1185">Reference proteome</keyword>
<dbReference type="RefSeq" id="WP_235706159.1">
    <property type="nucleotide sequence ID" value="NZ_JAKGBZ010000093.1"/>
</dbReference>
<sequence>MSQEKTVIERRAIDFVPESERHGKVFSMFTLFFSGNMQITAVALGIIPIELGLSPGWSIFALVLGNLLGGCVMAAHAVQGPRIGIPQMIQSRAQFGVLGANLPLALVVLMYLGFFAGSAILGGEAIANILGVSSGVGIVVANLLTYLLFAFGYDAIHRCAKWATYIFAVIFILGTVLAFGKLAGLPAAPHAAVFSLPMLLIAIAIFVAWQITYGPYVADYSRYMPRDTAAGSIFWSTYFGSVIGSIWAMLVGVLLGAIDQKLAASDPTAAFAGLFSGPWAELRIIALIVILAGVVVINALNLYGGCLSSLTILSSSLSLRQSALRHGKWYRIGLGAAGVTIGSLIAIVGANSVMAYLNNLMLILVYVFIPWSAINLTDFFLLRHGEYSVADIYDRHGRYGAWGVPALAAFVLAIVLEIEQNRSAVVISG</sequence>
<dbReference type="Pfam" id="PF02133">
    <property type="entry name" value="Transp_cyt_pur"/>
    <property type="match status" value="1"/>
</dbReference>
<evidence type="ECO:0000313" key="9">
    <source>
        <dbReference type="EMBL" id="MCF3948850.1"/>
    </source>
</evidence>
<comment type="similarity">
    <text evidence="2 7">Belongs to the purine-cytosine permease (2.A.39) family.</text>
</comment>
<evidence type="ECO:0000256" key="7">
    <source>
        <dbReference type="PIRNR" id="PIRNR002744"/>
    </source>
</evidence>
<dbReference type="Proteomes" id="UP001521209">
    <property type="component" value="Unassembled WGS sequence"/>
</dbReference>
<keyword evidence="3 7" id="KW-0813">Transport</keyword>
<feature type="transmembrane region" description="Helical" evidence="8">
    <location>
        <begin position="98"/>
        <end position="120"/>
    </location>
</feature>
<comment type="caution">
    <text evidence="9">The sequence shown here is derived from an EMBL/GenBank/DDBJ whole genome shotgun (WGS) entry which is preliminary data.</text>
</comment>
<evidence type="ECO:0000256" key="3">
    <source>
        <dbReference type="ARBA" id="ARBA00022448"/>
    </source>
</evidence>
<accession>A0ABS9E490</accession>
<gene>
    <name evidence="9" type="ORF">L2A60_19595</name>
</gene>
<keyword evidence="5 8" id="KW-1133">Transmembrane helix</keyword>